<evidence type="ECO:0000313" key="7">
    <source>
        <dbReference type="Proteomes" id="UP000321058"/>
    </source>
</evidence>
<dbReference type="AlphaFoldDB" id="A0A512N8N6"/>
<dbReference type="InterPro" id="IPR025166">
    <property type="entry name" value="Integrase_DNA_bind_dom"/>
</dbReference>
<dbReference type="PANTHER" id="PTHR30629:SF2">
    <property type="entry name" value="PROPHAGE INTEGRASE INTS-RELATED"/>
    <property type="match status" value="1"/>
</dbReference>
<name>A0A512N8N6_9HYPH</name>
<dbReference type="InterPro" id="IPR002104">
    <property type="entry name" value="Integrase_catalytic"/>
</dbReference>
<gene>
    <name evidence="6" type="ORF">RSO01_25260</name>
</gene>
<dbReference type="EMBL" id="BKAJ01000037">
    <property type="protein sequence ID" value="GEP55360.1"/>
    <property type="molecule type" value="Genomic_DNA"/>
</dbReference>
<dbReference type="PROSITE" id="PS51898">
    <property type="entry name" value="TYR_RECOMBINASE"/>
    <property type="match status" value="1"/>
</dbReference>
<organism evidence="6 7">
    <name type="scientific">Reyranella soli</name>
    <dbReference type="NCBI Taxonomy" id="1230389"/>
    <lineage>
        <taxon>Bacteria</taxon>
        <taxon>Pseudomonadati</taxon>
        <taxon>Pseudomonadota</taxon>
        <taxon>Alphaproteobacteria</taxon>
        <taxon>Hyphomicrobiales</taxon>
        <taxon>Reyranellaceae</taxon>
        <taxon>Reyranella</taxon>
    </lineage>
</organism>
<dbReference type="PANTHER" id="PTHR30629">
    <property type="entry name" value="PROPHAGE INTEGRASE"/>
    <property type="match status" value="1"/>
</dbReference>
<keyword evidence="4" id="KW-0233">DNA recombination</keyword>
<comment type="similarity">
    <text evidence="1">Belongs to the 'phage' integrase family.</text>
</comment>
<protein>
    <submittedName>
        <fullName evidence="6">Phage integrase</fullName>
    </submittedName>
</protein>
<dbReference type="Proteomes" id="UP000321058">
    <property type="component" value="Unassembled WGS sequence"/>
</dbReference>
<proteinExistence type="inferred from homology"/>
<dbReference type="InterPro" id="IPR050808">
    <property type="entry name" value="Phage_Integrase"/>
</dbReference>
<dbReference type="OrthoDB" id="9795573at2"/>
<dbReference type="Pfam" id="PF22022">
    <property type="entry name" value="Phage_int_M"/>
    <property type="match status" value="1"/>
</dbReference>
<evidence type="ECO:0000313" key="6">
    <source>
        <dbReference type="EMBL" id="GEP55360.1"/>
    </source>
</evidence>
<dbReference type="InterPro" id="IPR053876">
    <property type="entry name" value="Phage_int_M"/>
</dbReference>
<dbReference type="CDD" id="cd00801">
    <property type="entry name" value="INT_P4_C"/>
    <property type="match status" value="1"/>
</dbReference>
<dbReference type="GO" id="GO:0015074">
    <property type="term" value="P:DNA integration"/>
    <property type="evidence" value="ECO:0007669"/>
    <property type="project" value="UniProtKB-KW"/>
</dbReference>
<feature type="domain" description="Tyr recombinase" evidence="5">
    <location>
        <begin position="209"/>
        <end position="384"/>
    </location>
</feature>
<keyword evidence="2" id="KW-0229">DNA integration</keyword>
<dbReference type="GO" id="GO:0006310">
    <property type="term" value="P:DNA recombination"/>
    <property type="evidence" value="ECO:0007669"/>
    <property type="project" value="UniProtKB-KW"/>
</dbReference>
<accession>A0A512N8N6</accession>
<reference evidence="6 7" key="1">
    <citation type="submission" date="2019-07" db="EMBL/GenBank/DDBJ databases">
        <title>Whole genome shotgun sequence of Reyranella soli NBRC 108950.</title>
        <authorList>
            <person name="Hosoyama A."/>
            <person name="Uohara A."/>
            <person name="Ohji S."/>
            <person name="Ichikawa N."/>
        </authorList>
    </citation>
    <scope>NUCLEOTIDE SEQUENCE [LARGE SCALE GENOMIC DNA]</scope>
    <source>
        <strain evidence="6 7">NBRC 108950</strain>
    </source>
</reference>
<dbReference type="Pfam" id="PF13356">
    <property type="entry name" value="Arm-DNA-bind_3"/>
    <property type="match status" value="1"/>
</dbReference>
<dbReference type="Gene3D" id="1.10.443.10">
    <property type="entry name" value="Intergrase catalytic core"/>
    <property type="match status" value="1"/>
</dbReference>
<evidence type="ECO:0000256" key="1">
    <source>
        <dbReference type="ARBA" id="ARBA00008857"/>
    </source>
</evidence>
<dbReference type="InterPro" id="IPR010998">
    <property type="entry name" value="Integrase_recombinase_N"/>
</dbReference>
<comment type="caution">
    <text evidence="6">The sequence shown here is derived from an EMBL/GenBank/DDBJ whole genome shotgun (WGS) entry which is preliminary data.</text>
</comment>
<evidence type="ECO:0000256" key="3">
    <source>
        <dbReference type="ARBA" id="ARBA00023125"/>
    </source>
</evidence>
<keyword evidence="7" id="KW-1185">Reference proteome</keyword>
<dbReference type="InterPro" id="IPR011010">
    <property type="entry name" value="DNA_brk_join_enz"/>
</dbReference>
<dbReference type="Gene3D" id="1.10.150.130">
    <property type="match status" value="1"/>
</dbReference>
<dbReference type="SUPFAM" id="SSF56349">
    <property type="entry name" value="DNA breaking-rejoining enzymes"/>
    <property type="match status" value="1"/>
</dbReference>
<evidence type="ECO:0000259" key="5">
    <source>
        <dbReference type="PROSITE" id="PS51898"/>
    </source>
</evidence>
<dbReference type="InterPro" id="IPR038488">
    <property type="entry name" value="Integrase_DNA-bd_sf"/>
</dbReference>
<dbReference type="RefSeq" id="WP_147149448.1">
    <property type="nucleotide sequence ID" value="NZ_BKAJ01000037.1"/>
</dbReference>
<evidence type="ECO:0000256" key="2">
    <source>
        <dbReference type="ARBA" id="ARBA00022908"/>
    </source>
</evidence>
<dbReference type="GO" id="GO:0003677">
    <property type="term" value="F:DNA binding"/>
    <property type="evidence" value="ECO:0007669"/>
    <property type="project" value="UniProtKB-KW"/>
</dbReference>
<sequence>MTVGFQLNARKVAAIKATGKKQVFTDGNGLRLIVEPAGSKRWLLRRMVEGKDREFGLGGYPAVSLDVARARAAALRAGSALPVTPKSSGSPIPPGVTGSGATFEEAAREFFEMHKASWKARAGATNWMSRMTMHAFPKIGGVDMREFSSADVLAVLKPIWTTLPGIAKKLRADIGAVVSLAVANRWCGAEASNAVAIAARALPRQPKSEGHEAMPMEAVPGFLRELHDIQADPLLKLAMAFVILTAKRSGEVRIAERAEIREEDAMWIIPASRMKAGRAHREPLTPQAMAILRQAQVLSGDSPYIFPNLNIDKPYSDMALLSLLRRNGHTATVHGFRATFRTWAAEETNYPRAICELALAHGNPDKIEAAYQRSDLEVKRRALMSDWASAAVGDHGQPLLGQSHVIASVGGAVTSATSDLASVNE</sequence>
<evidence type="ECO:0000256" key="4">
    <source>
        <dbReference type="ARBA" id="ARBA00023172"/>
    </source>
</evidence>
<dbReference type="InterPro" id="IPR013762">
    <property type="entry name" value="Integrase-like_cat_sf"/>
</dbReference>
<dbReference type="Gene3D" id="3.30.160.390">
    <property type="entry name" value="Integrase, DNA-binding domain"/>
    <property type="match status" value="1"/>
</dbReference>
<keyword evidence="3" id="KW-0238">DNA-binding</keyword>